<dbReference type="SUPFAM" id="SSF103473">
    <property type="entry name" value="MFS general substrate transporter"/>
    <property type="match status" value="1"/>
</dbReference>
<evidence type="ECO:0000256" key="1">
    <source>
        <dbReference type="ARBA" id="ARBA00004141"/>
    </source>
</evidence>
<feature type="region of interest" description="Disordered" evidence="2">
    <location>
        <begin position="212"/>
        <end position="231"/>
    </location>
</feature>
<feature type="transmembrane region" description="Helical" evidence="3">
    <location>
        <begin position="328"/>
        <end position="351"/>
    </location>
</feature>
<feature type="region of interest" description="Disordered" evidence="2">
    <location>
        <begin position="366"/>
        <end position="409"/>
    </location>
</feature>
<evidence type="ECO:0000313" key="5">
    <source>
        <dbReference type="Proteomes" id="UP001148018"/>
    </source>
</evidence>
<dbReference type="OrthoDB" id="2213137at2759"/>
<feature type="transmembrane region" description="Helical" evidence="3">
    <location>
        <begin position="159"/>
        <end position="179"/>
    </location>
</feature>
<sequence>MATVEGQGRTPAPPEKEEEDRRTPAVAQDTARGWVMVVAMFACTTLVFGLIRSLGVFFVEFVQYFEESAQAISWITSIGVAVQQLCSPLGTALCNAYDAQRVVMAGGLLAGLGLILASQAQSLHHLYLTMGLISGLGWALVFTPMLATVMAHFTRRRTLALGVGFSGVGLSSLVFSPLFQYLVEAFGWRGALLLLGGLSLHIVACGALIRPPPRRGRPPPPPGGGGSARRHGLRDVPRRVYRYLELGLLAHRPFMAYSLAVTFFNAGYFVPYVHLVAHGRQAGFSEYRAALIVGMARMVGALGLLQLLESVGGLLGTPFSGYLRDLTGNYNVSLVVAGCFFLLGSLILLTLPHYFSCNGRPTQKVDGREAANGHADGSGLLSSPASDATNGAANNDSDHPRLQGHSCPA</sequence>
<dbReference type="Pfam" id="PF07690">
    <property type="entry name" value="MFS_1"/>
    <property type="match status" value="1"/>
</dbReference>
<accession>A0A9Q0I579</accession>
<feature type="compositionally biased region" description="Polar residues" evidence="2">
    <location>
        <begin position="380"/>
        <end position="395"/>
    </location>
</feature>
<name>A0A9Q0I579_9TELE</name>
<dbReference type="InterPro" id="IPR050327">
    <property type="entry name" value="Proton-linked_MCT"/>
</dbReference>
<feature type="transmembrane region" description="Helical" evidence="3">
    <location>
        <begin position="289"/>
        <end position="308"/>
    </location>
</feature>
<dbReference type="GO" id="GO:0016020">
    <property type="term" value="C:membrane"/>
    <property type="evidence" value="ECO:0007669"/>
    <property type="project" value="UniProtKB-SubCell"/>
</dbReference>
<reference evidence="4" key="1">
    <citation type="submission" date="2022-07" db="EMBL/GenBank/DDBJ databases">
        <title>Chromosome-level genome of Muraenolepis orangiensis.</title>
        <authorList>
            <person name="Kim J."/>
        </authorList>
    </citation>
    <scope>NUCLEOTIDE SEQUENCE</scope>
    <source>
        <strain evidence="4">KU_S4_2022</strain>
        <tissue evidence="4">Muscle</tissue>
    </source>
</reference>
<dbReference type="EMBL" id="JANIIK010000118">
    <property type="protein sequence ID" value="KAJ3585745.1"/>
    <property type="molecule type" value="Genomic_DNA"/>
</dbReference>
<evidence type="ECO:0000256" key="2">
    <source>
        <dbReference type="SAM" id="MobiDB-lite"/>
    </source>
</evidence>
<dbReference type="Proteomes" id="UP001148018">
    <property type="component" value="Unassembled WGS sequence"/>
</dbReference>
<feature type="region of interest" description="Disordered" evidence="2">
    <location>
        <begin position="1"/>
        <end position="25"/>
    </location>
</feature>
<dbReference type="GO" id="GO:0008028">
    <property type="term" value="F:monocarboxylic acid transmembrane transporter activity"/>
    <property type="evidence" value="ECO:0007669"/>
    <property type="project" value="TreeGrafter"/>
</dbReference>
<organism evidence="4 5">
    <name type="scientific">Muraenolepis orangiensis</name>
    <name type="common">Patagonian moray cod</name>
    <dbReference type="NCBI Taxonomy" id="630683"/>
    <lineage>
        <taxon>Eukaryota</taxon>
        <taxon>Metazoa</taxon>
        <taxon>Chordata</taxon>
        <taxon>Craniata</taxon>
        <taxon>Vertebrata</taxon>
        <taxon>Euteleostomi</taxon>
        <taxon>Actinopterygii</taxon>
        <taxon>Neopterygii</taxon>
        <taxon>Teleostei</taxon>
        <taxon>Neoteleostei</taxon>
        <taxon>Acanthomorphata</taxon>
        <taxon>Zeiogadaria</taxon>
        <taxon>Gadariae</taxon>
        <taxon>Gadiformes</taxon>
        <taxon>Muraenolepidoidei</taxon>
        <taxon>Muraenolepididae</taxon>
        <taxon>Muraenolepis</taxon>
    </lineage>
</organism>
<protein>
    <recommendedName>
        <fullName evidence="6">Monocarboxylate transporter 13</fullName>
    </recommendedName>
</protein>
<keyword evidence="3" id="KW-1133">Transmembrane helix</keyword>
<dbReference type="Gene3D" id="1.20.1250.20">
    <property type="entry name" value="MFS general substrate transporter like domains"/>
    <property type="match status" value="1"/>
</dbReference>
<feature type="transmembrane region" description="Helical" evidence="3">
    <location>
        <begin position="126"/>
        <end position="147"/>
    </location>
</feature>
<gene>
    <name evidence="4" type="ORF">NHX12_014464</name>
</gene>
<dbReference type="InterPro" id="IPR011701">
    <property type="entry name" value="MFS"/>
</dbReference>
<feature type="transmembrane region" description="Helical" evidence="3">
    <location>
        <begin position="102"/>
        <end position="120"/>
    </location>
</feature>
<feature type="transmembrane region" description="Helical" evidence="3">
    <location>
        <begin position="71"/>
        <end position="90"/>
    </location>
</feature>
<evidence type="ECO:0008006" key="6">
    <source>
        <dbReference type="Google" id="ProtNLM"/>
    </source>
</evidence>
<evidence type="ECO:0000313" key="4">
    <source>
        <dbReference type="EMBL" id="KAJ3585745.1"/>
    </source>
</evidence>
<feature type="transmembrane region" description="Helical" evidence="3">
    <location>
        <begin position="31"/>
        <end position="51"/>
    </location>
</feature>
<dbReference type="PANTHER" id="PTHR11360:SF19">
    <property type="entry name" value="MONOCARBOXYLATE TRANSPORTER 13"/>
    <property type="match status" value="1"/>
</dbReference>
<keyword evidence="3" id="KW-0472">Membrane</keyword>
<dbReference type="InterPro" id="IPR036259">
    <property type="entry name" value="MFS_trans_sf"/>
</dbReference>
<proteinExistence type="predicted"/>
<comment type="caution">
    <text evidence="4">The sequence shown here is derived from an EMBL/GenBank/DDBJ whole genome shotgun (WGS) entry which is preliminary data.</text>
</comment>
<dbReference type="PANTHER" id="PTHR11360">
    <property type="entry name" value="MONOCARBOXYLATE TRANSPORTER"/>
    <property type="match status" value="1"/>
</dbReference>
<dbReference type="AlphaFoldDB" id="A0A9Q0I579"/>
<keyword evidence="5" id="KW-1185">Reference proteome</keyword>
<evidence type="ECO:0000256" key="3">
    <source>
        <dbReference type="SAM" id="Phobius"/>
    </source>
</evidence>
<keyword evidence="3" id="KW-0812">Transmembrane</keyword>
<comment type="subcellular location">
    <subcellularLocation>
        <location evidence="1">Membrane</location>
        <topology evidence="1">Multi-pass membrane protein</topology>
    </subcellularLocation>
</comment>